<dbReference type="PANTHER" id="PTHR19139:SF199">
    <property type="entry name" value="MIP17260P"/>
    <property type="match status" value="1"/>
</dbReference>
<dbReference type="PANTHER" id="PTHR19139">
    <property type="entry name" value="AQUAPORIN TRANSPORTER"/>
    <property type="match status" value="1"/>
</dbReference>
<evidence type="ECO:0000256" key="4">
    <source>
        <dbReference type="ARBA" id="ARBA00022692"/>
    </source>
</evidence>
<dbReference type="GO" id="GO:0005886">
    <property type="term" value="C:plasma membrane"/>
    <property type="evidence" value="ECO:0007669"/>
    <property type="project" value="TreeGrafter"/>
</dbReference>
<dbReference type="InterPro" id="IPR034294">
    <property type="entry name" value="Aquaporin_transptr"/>
</dbReference>
<evidence type="ECO:0000313" key="12">
    <source>
        <dbReference type="Proteomes" id="UP000076532"/>
    </source>
</evidence>
<evidence type="ECO:0000256" key="2">
    <source>
        <dbReference type="ARBA" id="ARBA00006175"/>
    </source>
</evidence>
<feature type="transmembrane region" description="Helical" evidence="10">
    <location>
        <begin position="216"/>
        <end position="236"/>
    </location>
</feature>
<feature type="transmembrane region" description="Helical" evidence="10">
    <location>
        <begin position="58"/>
        <end position="77"/>
    </location>
</feature>
<proteinExistence type="inferred from homology"/>
<dbReference type="PRINTS" id="PR00783">
    <property type="entry name" value="MINTRINSICP"/>
</dbReference>
<keyword evidence="3 9" id="KW-0813">Transport</keyword>
<feature type="transmembrane region" description="Helical" evidence="10">
    <location>
        <begin position="103"/>
        <end position="124"/>
    </location>
</feature>
<comment type="subcellular location">
    <subcellularLocation>
        <location evidence="1">Membrane</location>
        <topology evidence="1">Multi-pass membrane protein</topology>
    </subcellularLocation>
</comment>
<accession>A0A165XZE2</accession>
<dbReference type="InterPro" id="IPR023271">
    <property type="entry name" value="Aquaporin-like"/>
</dbReference>
<evidence type="ECO:0000256" key="3">
    <source>
        <dbReference type="ARBA" id="ARBA00022448"/>
    </source>
</evidence>
<dbReference type="OrthoDB" id="3222at2759"/>
<evidence type="ECO:0000256" key="8">
    <source>
        <dbReference type="ARBA" id="ARBA00023180"/>
    </source>
</evidence>
<feature type="transmembrane region" description="Helical" evidence="10">
    <location>
        <begin position="20"/>
        <end position="38"/>
    </location>
</feature>
<reference evidence="11 12" key="1">
    <citation type="journal article" date="2016" name="Mol. Biol. Evol.">
        <title>Comparative Genomics of Early-Diverging Mushroom-Forming Fungi Provides Insights into the Origins of Lignocellulose Decay Capabilities.</title>
        <authorList>
            <person name="Nagy L.G."/>
            <person name="Riley R."/>
            <person name="Tritt A."/>
            <person name="Adam C."/>
            <person name="Daum C."/>
            <person name="Floudas D."/>
            <person name="Sun H."/>
            <person name="Yadav J.S."/>
            <person name="Pangilinan J."/>
            <person name="Larsson K.H."/>
            <person name="Matsuura K."/>
            <person name="Barry K."/>
            <person name="Labutti K."/>
            <person name="Kuo R."/>
            <person name="Ohm R.A."/>
            <person name="Bhattacharya S.S."/>
            <person name="Shirouzu T."/>
            <person name="Yoshinaga Y."/>
            <person name="Martin F.M."/>
            <person name="Grigoriev I.V."/>
            <person name="Hibbett D.S."/>
        </authorList>
    </citation>
    <scope>NUCLEOTIDE SEQUENCE [LARGE SCALE GENOMIC DNA]</scope>
    <source>
        <strain evidence="11 12">CBS 109695</strain>
    </source>
</reference>
<keyword evidence="7 10" id="KW-0472">Membrane</keyword>
<keyword evidence="8" id="KW-0325">Glycoprotein</keyword>
<keyword evidence="5" id="KW-0677">Repeat</keyword>
<dbReference type="GO" id="GO:0015250">
    <property type="term" value="F:water channel activity"/>
    <property type="evidence" value="ECO:0007669"/>
    <property type="project" value="TreeGrafter"/>
</dbReference>
<dbReference type="Gene3D" id="1.20.1080.10">
    <property type="entry name" value="Glycerol uptake facilitator protein"/>
    <property type="match status" value="1"/>
</dbReference>
<gene>
    <name evidence="11" type="ORF">FIBSPDRAFT_1052050</name>
</gene>
<keyword evidence="12" id="KW-1185">Reference proteome</keyword>
<dbReference type="Proteomes" id="UP000076532">
    <property type="component" value="Unassembled WGS sequence"/>
</dbReference>
<evidence type="ECO:0000256" key="9">
    <source>
        <dbReference type="RuleBase" id="RU000477"/>
    </source>
</evidence>
<dbReference type="STRING" id="436010.A0A165XZE2"/>
<keyword evidence="6 10" id="KW-1133">Transmembrane helix</keyword>
<name>A0A165XZE2_9AGAM</name>
<feature type="transmembrane region" description="Helical" evidence="10">
    <location>
        <begin position="175"/>
        <end position="196"/>
    </location>
</feature>
<evidence type="ECO:0000256" key="6">
    <source>
        <dbReference type="ARBA" id="ARBA00022989"/>
    </source>
</evidence>
<sequence length="395" mass="42429">MSNQRRSAHFSSIREDLQAALLEFVGTTFFLLLGLGGIQATTSEAASPGGSSSTVEHVMYISTCMGLSLLVSAWLFFRITGGLFNPNVSLALMLIGVIKPVRFVLYCIAQLLGAIAASALIMALTPGPLSVNTFLQKNVNVAQGVFIEMFITAALILAVLMLAAEKHQVTPFAPVGIGLTLFAAHLWAVCYTGASMNTARSFGPAVVTGFPDSQHWVYWVGPCLGSFLAAGFYSLLHHYKYWLLNPDQAAVDENLSPQGVKPIHIVKRAMIFPDSIATATVTAANTFGIGGSERAERKGSDVTLQANDLAPETDGFKIEDLAHDDHCDSTESSSTRRMRMSFVEALVMEHHTALNDVGNAVELENPLGPLSRWTEMILPEVLGTAGGVWKNDSPV</sequence>
<evidence type="ECO:0000256" key="7">
    <source>
        <dbReference type="ARBA" id="ARBA00023136"/>
    </source>
</evidence>
<evidence type="ECO:0000256" key="10">
    <source>
        <dbReference type="SAM" id="Phobius"/>
    </source>
</evidence>
<protein>
    <submittedName>
        <fullName evidence="11">Aquaporin-like protein</fullName>
    </submittedName>
</protein>
<dbReference type="FunFam" id="1.20.1080.10:FF:000014">
    <property type="entry name" value="Aquaporin 1"/>
    <property type="match status" value="1"/>
</dbReference>
<keyword evidence="4 9" id="KW-0812">Transmembrane</keyword>
<evidence type="ECO:0000256" key="1">
    <source>
        <dbReference type="ARBA" id="ARBA00004141"/>
    </source>
</evidence>
<comment type="similarity">
    <text evidence="2 9">Belongs to the MIP/aquaporin (TC 1.A.8) family.</text>
</comment>
<dbReference type="AlphaFoldDB" id="A0A165XZE2"/>
<feature type="transmembrane region" description="Helical" evidence="10">
    <location>
        <begin position="144"/>
        <end position="163"/>
    </location>
</feature>
<dbReference type="SUPFAM" id="SSF81338">
    <property type="entry name" value="Aquaporin-like"/>
    <property type="match status" value="1"/>
</dbReference>
<evidence type="ECO:0000256" key="5">
    <source>
        <dbReference type="ARBA" id="ARBA00022737"/>
    </source>
</evidence>
<dbReference type="InterPro" id="IPR000425">
    <property type="entry name" value="MIP"/>
</dbReference>
<evidence type="ECO:0000313" key="11">
    <source>
        <dbReference type="EMBL" id="KZP09047.1"/>
    </source>
</evidence>
<dbReference type="EMBL" id="KV417709">
    <property type="protein sequence ID" value="KZP09047.1"/>
    <property type="molecule type" value="Genomic_DNA"/>
</dbReference>
<dbReference type="Pfam" id="PF00230">
    <property type="entry name" value="MIP"/>
    <property type="match status" value="1"/>
</dbReference>
<organism evidence="11 12">
    <name type="scientific">Athelia psychrophila</name>
    <dbReference type="NCBI Taxonomy" id="1759441"/>
    <lineage>
        <taxon>Eukaryota</taxon>
        <taxon>Fungi</taxon>
        <taxon>Dikarya</taxon>
        <taxon>Basidiomycota</taxon>
        <taxon>Agaricomycotina</taxon>
        <taxon>Agaricomycetes</taxon>
        <taxon>Agaricomycetidae</taxon>
        <taxon>Atheliales</taxon>
        <taxon>Atheliaceae</taxon>
        <taxon>Athelia</taxon>
    </lineage>
</organism>